<dbReference type="HOGENOM" id="CLU_712790_0_0_1"/>
<reference evidence="3" key="2">
    <citation type="journal article" date="2008" name="Genome Biol.">
        <title>Improved genome assembly and evidence-based global gene model set for the chordate Ciona intestinalis: new insight into intron and operon populations.</title>
        <authorList>
            <person name="Satou Y."/>
            <person name="Mineta K."/>
            <person name="Ogasawara M."/>
            <person name="Sasakura Y."/>
            <person name="Shoguchi E."/>
            <person name="Ueno K."/>
            <person name="Yamada L."/>
            <person name="Matsumoto J."/>
            <person name="Wasserscheid J."/>
            <person name="Dewar K."/>
            <person name="Wiley G.B."/>
            <person name="Macmil S.L."/>
            <person name="Roe B.A."/>
            <person name="Zeller R.W."/>
            <person name="Hastings K.E."/>
            <person name="Lemaire P."/>
            <person name="Lindquist E."/>
            <person name="Endo T."/>
            <person name="Hotta K."/>
            <person name="Inaba K."/>
        </authorList>
    </citation>
    <scope>NUCLEOTIDE SEQUENCE [LARGE SCALE GENOMIC DNA]</scope>
    <source>
        <strain evidence="3">wild type</strain>
    </source>
</reference>
<evidence type="ECO:0000256" key="1">
    <source>
        <dbReference type="SAM" id="MobiDB-lite"/>
    </source>
</evidence>
<dbReference type="GO" id="GO:0008374">
    <property type="term" value="F:O-acyltransferase activity"/>
    <property type="evidence" value="ECO:0007669"/>
    <property type="project" value="InterPro"/>
</dbReference>
<evidence type="ECO:0000313" key="3">
    <source>
        <dbReference type="Ensembl" id="ENSCINP00000024507.2"/>
    </source>
</evidence>
<feature type="region of interest" description="Disordered" evidence="1">
    <location>
        <begin position="117"/>
        <end position="155"/>
    </location>
</feature>
<dbReference type="PANTHER" id="PTHR12563:SF23">
    <property type="entry name" value="BCDNA.GH07066"/>
    <property type="match status" value="1"/>
</dbReference>
<dbReference type="Pfam" id="PF19277">
    <property type="entry name" value="GPAT_C"/>
    <property type="match status" value="2"/>
</dbReference>
<dbReference type="Ensembl" id="ENSCINT00000024753.2">
    <property type="protein sequence ID" value="ENSCINP00000024507.2"/>
    <property type="gene ID" value="ENSCING00000013313.2"/>
</dbReference>
<sequence>MSSPPSAQQLIEVEDAREERERRELVTLLAERVVYSSTKCKAIMSTNLVAYLLLHKWRGGVSMPQLVHSFRQLVTELLTSKYDVGFSGDFNEVVLHAVHLLGPRLVSLDCINSFQPTHSRSSSTASISRHSADSGYELEEGSASSTPVRVSDSPVTPAYSDVTIQLTPDEQSPKHEVPSNVLLTGTYMKLSESGIYEDDQLISVSTQEAAAAELNRKGRRKSKSDVCLFVKPVLEIPQVFELAYYGNALTPMYAMESIVALAVGATINFHFSVLEKQLDVFGKHSSSECVVLNTSEDFPHCVKTSFLRSSLLDKVMELIDLLQIDLILCDVTENLESVASNAIDSIISSGCLDADTCGVSAATRTSQLANDLCFENDFETTADQWLKV</sequence>
<dbReference type="InterPro" id="IPR022284">
    <property type="entry name" value="GPAT/DHAPAT"/>
</dbReference>
<evidence type="ECO:0000313" key="4">
    <source>
        <dbReference type="Proteomes" id="UP000008144"/>
    </source>
</evidence>
<dbReference type="InParanoid" id="F6ZGJ4"/>
<dbReference type="AlphaFoldDB" id="F6ZGJ4"/>
<feature type="domain" description="GPAT/DHAPAT C-terminal" evidence="2">
    <location>
        <begin position="13"/>
        <end position="107"/>
    </location>
</feature>
<feature type="domain" description="GPAT/DHAPAT C-terminal" evidence="2">
    <location>
        <begin position="203"/>
        <end position="356"/>
    </location>
</feature>
<proteinExistence type="predicted"/>
<reference evidence="3" key="3">
    <citation type="submission" date="2025-08" db="UniProtKB">
        <authorList>
            <consortium name="Ensembl"/>
        </authorList>
    </citation>
    <scope>IDENTIFICATION</scope>
</reference>
<dbReference type="Proteomes" id="UP000008144">
    <property type="component" value="Chromosome 8"/>
</dbReference>
<dbReference type="EMBL" id="EAAA01002618">
    <property type="status" value="NOT_ANNOTATED_CDS"/>
    <property type="molecule type" value="Genomic_DNA"/>
</dbReference>
<feature type="compositionally biased region" description="Low complexity" evidence="1">
    <location>
        <begin position="117"/>
        <end position="129"/>
    </location>
</feature>
<reference evidence="4" key="1">
    <citation type="journal article" date="2002" name="Science">
        <title>The draft genome of Ciona intestinalis: insights into chordate and vertebrate origins.</title>
        <authorList>
            <person name="Dehal P."/>
            <person name="Satou Y."/>
            <person name="Campbell R.K."/>
            <person name="Chapman J."/>
            <person name="Degnan B."/>
            <person name="De Tomaso A."/>
            <person name="Davidson B."/>
            <person name="Di Gregorio A."/>
            <person name="Gelpke M."/>
            <person name="Goodstein D.M."/>
            <person name="Harafuji N."/>
            <person name="Hastings K.E."/>
            <person name="Ho I."/>
            <person name="Hotta K."/>
            <person name="Huang W."/>
            <person name="Kawashima T."/>
            <person name="Lemaire P."/>
            <person name="Martinez D."/>
            <person name="Meinertzhagen I.A."/>
            <person name="Necula S."/>
            <person name="Nonaka M."/>
            <person name="Putnam N."/>
            <person name="Rash S."/>
            <person name="Saiga H."/>
            <person name="Satake M."/>
            <person name="Terry A."/>
            <person name="Yamada L."/>
            <person name="Wang H.G."/>
            <person name="Awazu S."/>
            <person name="Azumi K."/>
            <person name="Boore J."/>
            <person name="Branno M."/>
            <person name="Chin-Bow S."/>
            <person name="DeSantis R."/>
            <person name="Doyle S."/>
            <person name="Francino P."/>
            <person name="Keys D.N."/>
            <person name="Haga S."/>
            <person name="Hayashi H."/>
            <person name="Hino K."/>
            <person name="Imai K.S."/>
            <person name="Inaba K."/>
            <person name="Kano S."/>
            <person name="Kobayashi K."/>
            <person name="Kobayashi M."/>
            <person name="Lee B.I."/>
            <person name="Makabe K.W."/>
            <person name="Manohar C."/>
            <person name="Matassi G."/>
            <person name="Medina M."/>
            <person name="Mochizuki Y."/>
            <person name="Mount S."/>
            <person name="Morishita T."/>
            <person name="Miura S."/>
            <person name="Nakayama A."/>
            <person name="Nishizaka S."/>
            <person name="Nomoto H."/>
            <person name="Ohta F."/>
            <person name="Oishi K."/>
            <person name="Rigoutsos I."/>
            <person name="Sano M."/>
            <person name="Sasaki A."/>
            <person name="Sasakura Y."/>
            <person name="Shoguchi E."/>
            <person name="Shin-i T."/>
            <person name="Spagnuolo A."/>
            <person name="Stainier D."/>
            <person name="Suzuki M.M."/>
            <person name="Tassy O."/>
            <person name="Takatori N."/>
            <person name="Tokuoka M."/>
            <person name="Yagi K."/>
            <person name="Yoshizaki F."/>
            <person name="Wada S."/>
            <person name="Zhang C."/>
            <person name="Hyatt P.D."/>
            <person name="Larimer F."/>
            <person name="Detter C."/>
            <person name="Doggett N."/>
            <person name="Glavina T."/>
            <person name="Hawkins T."/>
            <person name="Richardson P."/>
            <person name="Lucas S."/>
            <person name="Kohara Y."/>
            <person name="Levine M."/>
            <person name="Satoh N."/>
            <person name="Rokhsar D.S."/>
        </authorList>
    </citation>
    <scope>NUCLEOTIDE SEQUENCE [LARGE SCALE GENOMIC DNA]</scope>
</reference>
<reference evidence="3" key="4">
    <citation type="submission" date="2025-09" db="UniProtKB">
        <authorList>
            <consortium name="Ensembl"/>
        </authorList>
    </citation>
    <scope>IDENTIFICATION</scope>
</reference>
<keyword evidence="4" id="KW-1185">Reference proteome</keyword>
<dbReference type="STRING" id="7719.ENSCINP00000024507"/>
<dbReference type="InterPro" id="IPR045520">
    <property type="entry name" value="GPAT/DHAPAT_C"/>
</dbReference>
<evidence type="ECO:0000259" key="2">
    <source>
        <dbReference type="Pfam" id="PF19277"/>
    </source>
</evidence>
<organism evidence="3 4">
    <name type="scientific">Ciona intestinalis</name>
    <name type="common">Transparent sea squirt</name>
    <name type="synonym">Ascidia intestinalis</name>
    <dbReference type="NCBI Taxonomy" id="7719"/>
    <lineage>
        <taxon>Eukaryota</taxon>
        <taxon>Metazoa</taxon>
        <taxon>Chordata</taxon>
        <taxon>Tunicata</taxon>
        <taxon>Ascidiacea</taxon>
        <taxon>Phlebobranchia</taxon>
        <taxon>Cionidae</taxon>
        <taxon>Ciona</taxon>
    </lineage>
</organism>
<name>F6ZGJ4_CIOIN</name>
<protein>
    <recommendedName>
        <fullName evidence="2">GPAT/DHAPAT C-terminal domain-containing protein</fullName>
    </recommendedName>
</protein>
<dbReference type="PANTHER" id="PTHR12563">
    <property type="entry name" value="GLYCEROL-3-PHOSPHATE ACYLTRANSFERASE"/>
    <property type="match status" value="1"/>
</dbReference>
<dbReference type="GeneTree" id="ENSGT00520000055570"/>
<dbReference type="GO" id="GO:0006629">
    <property type="term" value="P:lipid metabolic process"/>
    <property type="evidence" value="ECO:0007669"/>
    <property type="project" value="InterPro"/>
</dbReference>
<accession>F6ZGJ4</accession>